<dbReference type="PIRSF" id="PIRSF000530">
    <property type="entry name" value="Galactokinase"/>
    <property type="match status" value="1"/>
</dbReference>
<feature type="domain" description="GHMP kinase C-terminal" evidence="15">
    <location>
        <begin position="424"/>
        <end position="494"/>
    </location>
</feature>
<dbReference type="SUPFAM" id="SSF55060">
    <property type="entry name" value="GHMP Kinase, C-terminal domain"/>
    <property type="match status" value="1"/>
</dbReference>
<keyword evidence="9" id="KW-0444">Lipid biosynthesis</keyword>
<feature type="domain" description="GHMP kinase N-terminal" evidence="14">
    <location>
        <begin position="136"/>
        <end position="224"/>
    </location>
</feature>
<dbReference type="Proteomes" id="UP001642501">
    <property type="component" value="Unassembled WGS sequence"/>
</dbReference>
<dbReference type="PRINTS" id="PR00473">
    <property type="entry name" value="GALCTOKINASE"/>
</dbReference>
<dbReference type="InterPro" id="IPR020568">
    <property type="entry name" value="Ribosomal_Su5_D2-typ_SF"/>
</dbReference>
<sequence length="526" mass="57112">MPPVPVVAHLDEIYTADTIFAQVKRWQHLIASFERRYGKKPDVIARSPGRVNVIGEHIDYSLYSVLPMAITEDCIIAVGYGGEEIQNNDAWTVEIANVLPKFAVRSFSFTRTGLVEIDASIHEWTNYFKSGLQGALALLKKNGVIGADCPRSLQVVVDGIVPIGGGLSSSAAFTSCSALAVLAANDISHRDMIDKTELTELAIVSERSVGVNSGGMDQSASVFSERGSALFVSFSPTLTARPVFFPTAASPETELCIVIAQSFVAADKFVTGPIHYNLRVVECTLAAAYLNAVLNPPTTELPIDKAPLGISLRGFHETYFSLQEQANPTSTDLARTQVDQLRALLALVDKHLSCERGYTREEIAKVLNMTVDDLNNQYMSQFPVRAERFKLRQRAQHVYGEACRVLEFMNILEKGSDHVDIGQSLGALLNATQDSCRDLYECSCLELDELCAIARQAGSYGSRLTGAGWGGCSVHLVPANKVHAVKAAWEAEYYSKRPELTAAQRQAAVVVSRPGSGSALYVGSTV</sequence>
<comment type="pathway">
    <text evidence="1">Carbohydrate metabolism; galactose metabolism.</text>
</comment>
<evidence type="ECO:0000259" key="15">
    <source>
        <dbReference type="Pfam" id="PF08544"/>
    </source>
</evidence>
<dbReference type="InterPro" id="IPR036554">
    <property type="entry name" value="GHMP_kinase_C_sf"/>
</dbReference>
<dbReference type="Pfam" id="PF10509">
    <property type="entry name" value="GalKase_gal_bdg"/>
    <property type="match status" value="1"/>
</dbReference>
<gene>
    <name evidence="17" type="primary">GAL1</name>
    <name evidence="17" type="ORF">SEPCBS57363_006600</name>
</gene>
<evidence type="ECO:0000256" key="5">
    <source>
        <dbReference type="ARBA" id="ARBA00022679"/>
    </source>
</evidence>
<dbReference type="EMBL" id="CAWUOM010000214">
    <property type="protein sequence ID" value="CAK7275279.1"/>
    <property type="molecule type" value="Genomic_DNA"/>
</dbReference>
<dbReference type="PROSITE" id="PS00627">
    <property type="entry name" value="GHMP_KINASES_ATP"/>
    <property type="match status" value="1"/>
</dbReference>
<dbReference type="SUPFAM" id="SSF54211">
    <property type="entry name" value="Ribosomal protein S5 domain 2-like"/>
    <property type="match status" value="1"/>
</dbReference>
<dbReference type="Pfam" id="PF00288">
    <property type="entry name" value="GHMP_kinases_N"/>
    <property type="match status" value="1"/>
</dbReference>
<evidence type="ECO:0000313" key="17">
    <source>
        <dbReference type="EMBL" id="CAK7275279.1"/>
    </source>
</evidence>
<dbReference type="InterPro" id="IPR006203">
    <property type="entry name" value="GHMP_knse_ATP-bd_CS"/>
</dbReference>
<evidence type="ECO:0000256" key="10">
    <source>
        <dbReference type="ARBA" id="ARBA00023166"/>
    </source>
</evidence>
<keyword evidence="9" id="KW-0756">Sterol biosynthesis</keyword>
<evidence type="ECO:0000256" key="9">
    <source>
        <dbReference type="ARBA" id="ARBA00023011"/>
    </source>
</evidence>
<comment type="catalytic activity">
    <reaction evidence="13">
        <text>alpha-D-galactose + ATP = alpha-D-galactose 1-phosphate + ADP + H(+)</text>
        <dbReference type="Rhea" id="RHEA:13553"/>
        <dbReference type="ChEBI" id="CHEBI:15378"/>
        <dbReference type="ChEBI" id="CHEBI:28061"/>
        <dbReference type="ChEBI" id="CHEBI:30616"/>
        <dbReference type="ChEBI" id="CHEBI:58336"/>
        <dbReference type="ChEBI" id="CHEBI:456216"/>
        <dbReference type="EC" id="2.7.1.6"/>
    </reaction>
    <physiologicalReaction direction="left-to-right" evidence="13">
        <dbReference type="Rhea" id="RHEA:13554"/>
    </physiologicalReaction>
</comment>
<keyword evidence="9" id="KW-0752">Steroid biosynthesis</keyword>
<comment type="caution">
    <text evidence="17">The sequence shown here is derived from an EMBL/GenBank/DDBJ whole genome shotgun (WGS) entry which is preliminary data.</text>
</comment>
<dbReference type="InterPro" id="IPR014721">
    <property type="entry name" value="Ribsml_uS5_D2-typ_fold_subgr"/>
</dbReference>
<organism evidence="17 18">
    <name type="scientific">Sporothrix epigloea</name>
    <dbReference type="NCBI Taxonomy" id="1892477"/>
    <lineage>
        <taxon>Eukaryota</taxon>
        <taxon>Fungi</taxon>
        <taxon>Dikarya</taxon>
        <taxon>Ascomycota</taxon>
        <taxon>Pezizomycotina</taxon>
        <taxon>Sordariomycetes</taxon>
        <taxon>Sordariomycetidae</taxon>
        <taxon>Ophiostomatales</taxon>
        <taxon>Ophiostomataceae</taxon>
        <taxon>Sporothrix</taxon>
    </lineage>
</organism>
<evidence type="ECO:0000256" key="8">
    <source>
        <dbReference type="ARBA" id="ARBA00022840"/>
    </source>
</evidence>
<dbReference type="InterPro" id="IPR019539">
    <property type="entry name" value="GalKase_N"/>
</dbReference>
<evidence type="ECO:0000259" key="16">
    <source>
        <dbReference type="Pfam" id="PF10509"/>
    </source>
</evidence>
<dbReference type="InterPro" id="IPR006206">
    <property type="entry name" value="Mevalonate/galactokinase"/>
</dbReference>
<evidence type="ECO:0000313" key="18">
    <source>
        <dbReference type="Proteomes" id="UP001642501"/>
    </source>
</evidence>
<dbReference type="InterPro" id="IPR006204">
    <property type="entry name" value="GHMP_kinase_N_dom"/>
</dbReference>
<dbReference type="PRINTS" id="PR00959">
    <property type="entry name" value="MEVGALKINASE"/>
</dbReference>
<evidence type="ECO:0000256" key="11">
    <source>
        <dbReference type="ARBA" id="ARBA00023221"/>
    </source>
</evidence>
<dbReference type="InterPro" id="IPR013750">
    <property type="entry name" value="GHMP_kinase_C_dom"/>
</dbReference>
<evidence type="ECO:0000256" key="6">
    <source>
        <dbReference type="ARBA" id="ARBA00022741"/>
    </source>
</evidence>
<dbReference type="EC" id="2.7.1.6" evidence="3"/>
<evidence type="ECO:0000256" key="1">
    <source>
        <dbReference type="ARBA" id="ARBA00004947"/>
    </source>
</evidence>
<keyword evidence="11" id="KW-0753">Steroid metabolism</keyword>
<dbReference type="PANTHER" id="PTHR10457">
    <property type="entry name" value="MEVALONATE KINASE/GALACTOKINASE"/>
    <property type="match status" value="1"/>
</dbReference>
<evidence type="ECO:0000256" key="12">
    <source>
        <dbReference type="ARBA" id="ARBA00029590"/>
    </source>
</evidence>
<accession>A0ABP0E576</accession>
<comment type="similarity">
    <text evidence="2">Belongs to the GHMP kinase family. GalK subfamily.</text>
</comment>
<dbReference type="PANTHER" id="PTHR10457:SF7">
    <property type="entry name" value="GALACTOKINASE-RELATED"/>
    <property type="match status" value="1"/>
</dbReference>
<dbReference type="Pfam" id="PF08544">
    <property type="entry name" value="GHMP_kinases_C"/>
    <property type="match status" value="1"/>
</dbReference>
<dbReference type="InterPro" id="IPR019741">
    <property type="entry name" value="Galactokinase_CS"/>
</dbReference>
<keyword evidence="6" id="KW-0547">Nucleotide-binding</keyword>
<proteinExistence type="inferred from homology"/>
<keyword evidence="11" id="KW-0443">Lipid metabolism</keyword>
<dbReference type="GO" id="GO:0004335">
    <property type="term" value="F:galactokinase activity"/>
    <property type="evidence" value="ECO:0007669"/>
    <property type="project" value="UniProtKB-EC"/>
</dbReference>
<name>A0ABP0E576_9PEZI</name>
<evidence type="ECO:0000256" key="13">
    <source>
        <dbReference type="ARBA" id="ARBA00049538"/>
    </source>
</evidence>
<keyword evidence="8" id="KW-0067">ATP-binding</keyword>
<reference evidence="17 18" key="1">
    <citation type="submission" date="2024-01" db="EMBL/GenBank/DDBJ databases">
        <authorList>
            <person name="Allen C."/>
            <person name="Tagirdzhanova G."/>
        </authorList>
    </citation>
    <scope>NUCLEOTIDE SEQUENCE [LARGE SCALE GENOMIC DNA]</scope>
    <source>
        <strain evidence="17 18">CBS 573.63</strain>
    </source>
</reference>
<evidence type="ECO:0000256" key="3">
    <source>
        <dbReference type="ARBA" id="ARBA00012315"/>
    </source>
</evidence>
<dbReference type="InterPro" id="IPR000705">
    <property type="entry name" value="Galactokinase"/>
</dbReference>
<evidence type="ECO:0000256" key="7">
    <source>
        <dbReference type="ARBA" id="ARBA00022777"/>
    </source>
</evidence>
<protein>
    <recommendedName>
        <fullName evidence="4">Galactokinase</fullName>
        <ecNumber evidence="3">2.7.1.6</ecNumber>
    </recommendedName>
    <alternativeName>
        <fullName evidence="12">Galactose kinase</fullName>
    </alternativeName>
</protein>
<feature type="domain" description="Galactokinase N-terminal" evidence="16">
    <location>
        <begin position="32"/>
        <end position="79"/>
    </location>
</feature>
<dbReference type="Gene3D" id="3.30.230.10">
    <property type="match status" value="1"/>
</dbReference>
<dbReference type="Gene3D" id="1.20.1440.340">
    <property type="match status" value="1"/>
</dbReference>
<dbReference type="Gene3D" id="3.30.70.3170">
    <property type="match status" value="1"/>
</dbReference>
<evidence type="ECO:0000259" key="14">
    <source>
        <dbReference type="Pfam" id="PF00288"/>
    </source>
</evidence>
<keyword evidence="10" id="KW-1207">Sterol metabolism</keyword>
<dbReference type="NCBIfam" id="TIGR00131">
    <property type="entry name" value="gal_kin"/>
    <property type="match status" value="1"/>
</dbReference>
<keyword evidence="7" id="KW-0418">Kinase</keyword>
<evidence type="ECO:0000256" key="2">
    <source>
        <dbReference type="ARBA" id="ARBA00006566"/>
    </source>
</evidence>
<dbReference type="PROSITE" id="PS00106">
    <property type="entry name" value="GALACTOKINASE"/>
    <property type="match status" value="1"/>
</dbReference>
<evidence type="ECO:0000256" key="4">
    <source>
        <dbReference type="ARBA" id="ARBA00019487"/>
    </source>
</evidence>
<keyword evidence="18" id="KW-1185">Reference proteome</keyword>
<keyword evidence="5 17" id="KW-0808">Transferase</keyword>